<dbReference type="RefSeq" id="XP_001792620.1">
    <property type="nucleotide sequence ID" value="XM_001792568.1"/>
</dbReference>
<dbReference type="Proteomes" id="UP000663193">
    <property type="component" value="Chromosome 2"/>
</dbReference>
<keyword evidence="1" id="KW-1133">Transmembrane helix</keyword>
<organism evidence="2 3">
    <name type="scientific">Phaeosphaeria nodorum (strain SN15 / ATCC MYA-4574 / FGSC 10173)</name>
    <name type="common">Glume blotch fungus</name>
    <name type="synonym">Parastagonospora nodorum</name>
    <dbReference type="NCBI Taxonomy" id="321614"/>
    <lineage>
        <taxon>Eukaryota</taxon>
        <taxon>Fungi</taxon>
        <taxon>Dikarya</taxon>
        <taxon>Ascomycota</taxon>
        <taxon>Pezizomycotina</taxon>
        <taxon>Dothideomycetes</taxon>
        <taxon>Pleosporomycetidae</taxon>
        <taxon>Pleosporales</taxon>
        <taxon>Pleosporineae</taxon>
        <taxon>Phaeosphaeriaceae</taxon>
        <taxon>Parastagonospora</taxon>
    </lineage>
</organism>
<reference evidence="3" key="1">
    <citation type="journal article" date="2021" name="BMC Genomics">
        <title>Chromosome-level genome assembly and manually-curated proteome of model necrotroph Parastagonospora nodorum Sn15 reveals a genome-wide trove of candidate effector homologs, and redundancy of virulence-related functions within an accessory chromosome.</title>
        <authorList>
            <person name="Bertazzoni S."/>
            <person name="Jones D.A.B."/>
            <person name="Phan H.T."/>
            <person name="Tan K.-C."/>
            <person name="Hane J.K."/>
        </authorList>
    </citation>
    <scope>NUCLEOTIDE SEQUENCE [LARGE SCALE GENOMIC DNA]</scope>
    <source>
        <strain evidence="3">SN15 / ATCC MYA-4574 / FGSC 10173)</strain>
    </source>
</reference>
<evidence type="ECO:0000313" key="2">
    <source>
        <dbReference type="EMBL" id="QRC91803.1"/>
    </source>
</evidence>
<gene>
    <name evidence="2" type="ORF">JI435_020000</name>
</gene>
<name>A0A7U2ETN7_PHANO</name>
<sequence>MKVNPAPLHLAQTIITGLVIVFSICILGTAAHTLDVYNKQHASNPWWAPLWSQHFDTHGTKALIASAVVTLVLSGVFLVMSVVPKFALRQKYTLRALISLGTILPSFLLTLMTVVWAHILNRNAPELDTIQTWSCRYANSAPGPQTSSVPSHLSNESFKSVCQEGRFALYGTLVVFLLLGVSMVVTMVTWLADKWAARQARKEGVETISMTTKA</sequence>
<dbReference type="EMBL" id="CP069024">
    <property type="protein sequence ID" value="QRC91803.1"/>
    <property type="molecule type" value="Genomic_DNA"/>
</dbReference>
<keyword evidence="1" id="KW-0812">Transmembrane</keyword>
<protein>
    <submittedName>
        <fullName evidence="2">Uncharacterized protein</fullName>
    </submittedName>
</protein>
<keyword evidence="1" id="KW-0472">Membrane</keyword>
<evidence type="ECO:0000256" key="1">
    <source>
        <dbReference type="SAM" id="Phobius"/>
    </source>
</evidence>
<proteinExistence type="predicted"/>
<accession>A0A7U2ETN7</accession>
<feature type="transmembrane region" description="Helical" evidence="1">
    <location>
        <begin position="167"/>
        <end position="192"/>
    </location>
</feature>
<dbReference type="OrthoDB" id="3890746at2759"/>
<keyword evidence="3" id="KW-1185">Reference proteome</keyword>
<dbReference type="OMA" id="PHFGTLC"/>
<evidence type="ECO:0000313" key="3">
    <source>
        <dbReference type="Proteomes" id="UP000663193"/>
    </source>
</evidence>
<dbReference type="VEuPathDB" id="FungiDB:JI435_020000"/>
<feature type="transmembrane region" description="Helical" evidence="1">
    <location>
        <begin position="96"/>
        <end position="119"/>
    </location>
</feature>
<dbReference type="KEGG" id="pno:SNOG_02000"/>
<feature type="transmembrane region" description="Helical" evidence="1">
    <location>
        <begin position="12"/>
        <end position="34"/>
    </location>
</feature>
<feature type="transmembrane region" description="Helical" evidence="1">
    <location>
        <begin position="62"/>
        <end position="84"/>
    </location>
</feature>
<dbReference type="AlphaFoldDB" id="A0A7U2ETN7"/>